<name>A0A1C9CHZ7_PLOCA</name>
<dbReference type="Pfam" id="PF05421">
    <property type="entry name" value="DUF751"/>
    <property type="match status" value="1"/>
</dbReference>
<evidence type="ECO:0000256" key="4">
    <source>
        <dbReference type="ARBA" id="ARBA00022640"/>
    </source>
</evidence>
<comment type="subcellular location">
    <subcellularLocation>
        <location evidence="1">Plastid</location>
    </subcellularLocation>
</comment>
<protein>
    <recommendedName>
        <fullName evidence="3">Uncharacterized protein ycf33</fullName>
    </recommendedName>
</protein>
<evidence type="ECO:0000256" key="2">
    <source>
        <dbReference type="ARBA" id="ARBA00010985"/>
    </source>
</evidence>
<evidence type="ECO:0000256" key="3">
    <source>
        <dbReference type="ARBA" id="ARBA00021584"/>
    </source>
</evidence>
<reference evidence="6" key="1">
    <citation type="journal article" date="2016" name="BMC Biol.">
        <title>Parallel evolution of highly conserved plastid genome architecture in red seaweeds and seed plants.</title>
        <authorList>
            <person name="Lee J."/>
            <person name="Cho C.H."/>
            <person name="Park S.I."/>
            <person name="Choi J.W."/>
            <person name="Song H.S."/>
            <person name="West J.A."/>
            <person name="Bhattacharya D."/>
            <person name="Yoon H.S."/>
        </authorList>
    </citation>
    <scope>NUCLEOTIDE SEQUENCE</scope>
</reference>
<proteinExistence type="inferred from homology"/>
<feature type="transmembrane region" description="Helical" evidence="5">
    <location>
        <begin position="41"/>
        <end position="62"/>
    </location>
</feature>
<organism evidence="6">
    <name type="scientific">Plocamium cartilagineum</name>
    <name type="common">Red comb weed</name>
    <name type="synonym">Gelidium cartilagineum</name>
    <dbReference type="NCBI Taxonomy" id="31452"/>
    <lineage>
        <taxon>Eukaryota</taxon>
        <taxon>Rhodophyta</taxon>
        <taxon>Florideophyceae</taxon>
        <taxon>Rhodymeniophycidae</taxon>
        <taxon>Plocamiales</taxon>
        <taxon>Plocamiaceae</taxon>
        <taxon>Plocamium</taxon>
    </lineage>
</organism>
<keyword evidence="4 6" id="KW-0934">Plastid</keyword>
<comment type="similarity">
    <text evidence="2">Belongs to the ycf33 family.</text>
</comment>
<geneLocation type="plastid" evidence="6"/>
<keyword evidence="5" id="KW-0472">Membrane</keyword>
<sequence>MKNFWDNISKLPRFFLSVFVGFFLTTIYPIFELLKDKNKRFLTTILSLLLLASLYITLKLMLEIN</sequence>
<keyword evidence="5" id="KW-1133">Transmembrane helix</keyword>
<evidence type="ECO:0000313" key="6">
    <source>
        <dbReference type="EMBL" id="AOM67995.1"/>
    </source>
</evidence>
<dbReference type="GO" id="GO:0009536">
    <property type="term" value="C:plastid"/>
    <property type="evidence" value="ECO:0007669"/>
    <property type="project" value="UniProtKB-SubCell"/>
</dbReference>
<dbReference type="EMBL" id="KX284727">
    <property type="protein sequence ID" value="AOM67995.1"/>
    <property type="molecule type" value="Genomic_DNA"/>
</dbReference>
<evidence type="ECO:0000256" key="5">
    <source>
        <dbReference type="SAM" id="Phobius"/>
    </source>
</evidence>
<dbReference type="InterPro" id="IPR008470">
    <property type="entry name" value="Uncharacterised_Ycf33"/>
</dbReference>
<dbReference type="GeneID" id="29074452"/>
<dbReference type="AlphaFoldDB" id="A0A1C9CHZ7"/>
<accession>A0A1C9CHZ7</accession>
<evidence type="ECO:0000256" key="1">
    <source>
        <dbReference type="ARBA" id="ARBA00004474"/>
    </source>
</evidence>
<feature type="transmembrane region" description="Helical" evidence="5">
    <location>
        <begin position="14"/>
        <end position="34"/>
    </location>
</feature>
<gene>
    <name evidence="6" type="primary">ycf33</name>
    <name evidence="6" type="ORF">Plocam_159</name>
</gene>
<keyword evidence="5" id="KW-0812">Transmembrane</keyword>
<dbReference type="RefSeq" id="YP_009298057.1">
    <property type="nucleotide sequence ID" value="NC_031179.1"/>
</dbReference>